<name>A0ABQ7DCL0_BRACR</name>
<protein>
    <submittedName>
        <fullName evidence="1">Uncharacterized protein</fullName>
    </submittedName>
</protein>
<dbReference type="Proteomes" id="UP000266723">
    <property type="component" value="Unassembled WGS sequence"/>
</dbReference>
<comment type="caution">
    <text evidence="1">The sequence shown here is derived from an EMBL/GenBank/DDBJ whole genome shotgun (WGS) entry which is preliminary data.</text>
</comment>
<evidence type="ECO:0000313" key="1">
    <source>
        <dbReference type="EMBL" id="KAF3569608.1"/>
    </source>
</evidence>
<dbReference type="EMBL" id="QGKV02000759">
    <property type="protein sequence ID" value="KAF3569608.1"/>
    <property type="molecule type" value="Genomic_DNA"/>
</dbReference>
<keyword evidence="2" id="KW-1185">Reference proteome</keyword>
<accession>A0ABQ7DCL0</accession>
<gene>
    <name evidence="1" type="ORF">DY000_02014942</name>
</gene>
<proteinExistence type="predicted"/>
<organism evidence="1 2">
    <name type="scientific">Brassica cretica</name>
    <name type="common">Mustard</name>
    <dbReference type="NCBI Taxonomy" id="69181"/>
    <lineage>
        <taxon>Eukaryota</taxon>
        <taxon>Viridiplantae</taxon>
        <taxon>Streptophyta</taxon>
        <taxon>Embryophyta</taxon>
        <taxon>Tracheophyta</taxon>
        <taxon>Spermatophyta</taxon>
        <taxon>Magnoliopsida</taxon>
        <taxon>eudicotyledons</taxon>
        <taxon>Gunneridae</taxon>
        <taxon>Pentapetalae</taxon>
        <taxon>rosids</taxon>
        <taxon>malvids</taxon>
        <taxon>Brassicales</taxon>
        <taxon>Brassicaceae</taxon>
        <taxon>Brassiceae</taxon>
        <taxon>Brassica</taxon>
    </lineage>
</organism>
<evidence type="ECO:0000313" key="2">
    <source>
        <dbReference type="Proteomes" id="UP000266723"/>
    </source>
</evidence>
<reference evidence="1 2" key="1">
    <citation type="journal article" date="2020" name="BMC Genomics">
        <title>Intraspecific diversification of the crop wild relative Brassica cretica Lam. using demographic model selection.</title>
        <authorList>
            <person name="Kioukis A."/>
            <person name="Michalopoulou V.A."/>
            <person name="Briers L."/>
            <person name="Pirintsos S."/>
            <person name="Studholme D.J."/>
            <person name="Pavlidis P."/>
            <person name="Sarris P.F."/>
        </authorList>
    </citation>
    <scope>NUCLEOTIDE SEQUENCE [LARGE SCALE GENOMIC DNA]</scope>
    <source>
        <strain evidence="2">cv. PFS-1207/04</strain>
    </source>
</reference>
<sequence length="64" mass="6696">MATTLVLIQDANGDLHKYEGHLRNAPGQRLDNQGDVIPDPEAIVLEDGNAENAAANAQAAVADC</sequence>